<sequence>MSQATSTQSGEKALAPVAGGPLDGWTIANPHGYIIAGWSCSRALKNFEIKYRMPDDKNRRTEADDANYRCRTINPSLADNCQRCGARFDVGVEALDKDGKVIATVKMITERDDHYWRYSEDYPGYKPNLTWNHHSTDWCRYEKMKQRR</sequence>
<name>A0A9P9KIG5_FUSSL</name>
<protein>
    <submittedName>
        <fullName evidence="1">Uncharacterized protein</fullName>
    </submittedName>
</protein>
<dbReference type="OrthoDB" id="4969066at2759"/>
<organism evidence="1 2">
    <name type="scientific">Fusarium solani</name>
    <name type="common">Filamentous fungus</name>
    <dbReference type="NCBI Taxonomy" id="169388"/>
    <lineage>
        <taxon>Eukaryota</taxon>
        <taxon>Fungi</taxon>
        <taxon>Dikarya</taxon>
        <taxon>Ascomycota</taxon>
        <taxon>Pezizomycotina</taxon>
        <taxon>Sordariomycetes</taxon>
        <taxon>Hypocreomycetidae</taxon>
        <taxon>Hypocreales</taxon>
        <taxon>Nectriaceae</taxon>
        <taxon>Fusarium</taxon>
        <taxon>Fusarium solani species complex</taxon>
    </lineage>
</organism>
<evidence type="ECO:0000313" key="1">
    <source>
        <dbReference type="EMBL" id="KAH7258420.1"/>
    </source>
</evidence>
<proteinExistence type="predicted"/>
<gene>
    <name evidence="1" type="ORF">B0J15DRAFT_465689</name>
</gene>
<reference evidence="1" key="1">
    <citation type="journal article" date="2021" name="Nat. Commun.">
        <title>Genetic determinants of endophytism in the Arabidopsis root mycobiome.</title>
        <authorList>
            <person name="Mesny F."/>
            <person name="Miyauchi S."/>
            <person name="Thiergart T."/>
            <person name="Pickel B."/>
            <person name="Atanasova L."/>
            <person name="Karlsson M."/>
            <person name="Huettel B."/>
            <person name="Barry K.W."/>
            <person name="Haridas S."/>
            <person name="Chen C."/>
            <person name="Bauer D."/>
            <person name="Andreopoulos W."/>
            <person name="Pangilinan J."/>
            <person name="LaButti K."/>
            <person name="Riley R."/>
            <person name="Lipzen A."/>
            <person name="Clum A."/>
            <person name="Drula E."/>
            <person name="Henrissat B."/>
            <person name="Kohler A."/>
            <person name="Grigoriev I.V."/>
            <person name="Martin F.M."/>
            <person name="Hacquard S."/>
        </authorList>
    </citation>
    <scope>NUCLEOTIDE SEQUENCE</scope>
    <source>
        <strain evidence="1">FSSC 5 MPI-SDFR-AT-0091</strain>
    </source>
</reference>
<dbReference type="Proteomes" id="UP000736672">
    <property type="component" value="Unassembled WGS sequence"/>
</dbReference>
<dbReference type="EMBL" id="JAGTJS010000009">
    <property type="protein sequence ID" value="KAH7258420.1"/>
    <property type="molecule type" value="Genomic_DNA"/>
</dbReference>
<evidence type="ECO:0000313" key="2">
    <source>
        <dbReference type="Proteomes" id="UP000736672"/>
    </source>
</evidence>
<dbReference type="AlphaFoldDB" id="A0A9P9KIG5"/>
<keyword evidence="2" id="KW-1185">Reference proteome</keyword>
<comment type="caution">
    <text evidence="1">The sequence shown here is derived from an EMBL/GenBank/DDBJ whole genome shotgun (WGS) entry which is preliminary data.</text>
</comment>
<accession>A0A9P9KIG5</accession>